<feature type="compositionally biased region" description="Basic and acidic residues" evidence="1">
    <location>
        <begin position="544"/>
        <end position="562"/>
    </location>
</feature>
<feature type="region of interest" description="Disordered" evidence="1">
    <location>
        <begin position="184"/>
        <end position="440"/>
    </location>
</feature>
<evidence type="ECO:0000313" key="3">
    <source>
        <dbReference type="Proteomes" id="UP000070700"/>
    </source>
</evidence>
<feature type="compositionally biased region" description="Low complexity" evidence="1">
    <location>
        <begin position="574"/>
        <end position="584"/>
    </location>
</feature>
<dbReference type="Proteomes" id="UP000070700">
    <property type="component" value="Unassembled WGS sequence"/>
</dbReference>
<dbReference type="InParanoid" id="A0A132B9E2"/>
<sequence>MAKQADSGSAVAVKGLEAADKQIAMLKDRLLPYDPHIVTVPTIYPYSGGYDYENKGTPFEEYEVKQLQYVTLVGETDRGTAKPWPAAEWVDTIEARSPASMAARSNTTTPNAAANAVKESKIPKTKISIADYKNMKKTGVKSSPNPTGAGKPAHSRNISAVSGGEPLSWDNSFEGVADVRQNGLATSSSAEKGAVKPVEKSAVHASGISNAKAHPPASTNGHNHISDHARSKEFTSHPPTSRPPPEHIKHGLPPRPPSPPRSTPTYNLPDSKQQKRPLESADTSQPEKRSKIEHSRTPSNSQNNHSRTPSGSQNHLPRKPNTPLDSKPSPLKSQTQVHSSPHAKKTPVTKPASKDTPKHSEKPLDLPPILSPLPADLGSSPASGFATKKTEGKKSAQGTPSKHGLGSDTIVVRRAPSPLKEIPQPSRAASETFELPPLLSPTLPDVVEQELLRLQQKSAALNNEARLSSVEARHEKARRPDTPGVARKTTVPKVGHPPKKSHAESSKGPAEKSSLIVKLKYKKRRAEGIRRILGIRAKPSQDFVRLEKQRIAGQQKESRPLQDEDSDDADEPMAKTAAKAPASASKKRPEPVEPRSEPPAKRLKGPESIDVAKSKTALEPAFKSPALSQPNQKGLLSTPKKGDAMKSATMRKVNSSDGHAHTPQTSTSTPTSAEKPRVNGASHLDSRDLCIYLKRKMDSILHLKDGKRDTVDEAAKKLGLSVALECVAVYMVTFAVSDRGNKRRSSKDWESVIQLWEFINGLAKNTVLQRLSFELGALCREELGRAYNERLTEKFDPEIAKVLLANSTKKDRNWYLAHHPPAAASGIPDPGPALKLDAPLGPWTSMYEARDYVFEILEQFARKERTGWKPTEAIPGPAGQAQGPSPEQVEMMGKARALFTA</sequence>
<organism evidence="2 3">
    <name type="scientific">Mollisia scopiformis</name>
    <name type="common">Conifer needle endophyte fungus</name>
    <name type="synonym">Phialocephala scopiformis</name>
    <dbReference type="NCBI Taxonomy" id="149040"/>
    <lineage>
        <taxon>Eukaryota</taxon>
        <taxon>Fungi</taxon>
        <taxon>Dikarya</taxon>
        <taxon>Ascomycota</taxon>
        <taxon>Pezizomycotina</taxon>
        <taxon>Leotiomycetes</taxon>
        <taxon>Helotiales</taxon>
        <taxon>Mollisiaceae</taxon>
        <taxon>Mollisia</taxon>
    </lineage>
</organism>
<feature type="region of interest" description="Disordered" evidence="1">
    <location>
        <begin position="133"/>
        <end position="167"/>
    </location>
</feature>
<dbReference type="RefSeq" id="XP_018063370.1">
    <property type="nucleotide sequence ID" value="XM_018206686.1"/>
</dbReference>
<accession>A0A132B9E2</accession>
<evidence type="ECO:0000313" key="2">
    <source>
        <dbReference type="EMBL" id="KUJ09015.1"/>
    </source>
</evidence>
<feature type="compositionally biased region" description="Basic and acidic residues" evidence="1">
    <location>
        <begin position="471"/>
        <end position="481"/>
    </location>
</feature>
<dbReference type="KEGG" id="psco:LY89DRAFT_318143"/>
<dbReference type="OrthoDB" id="284473at2759"/>
<feature type="compositionally biased region" description="Pro residues" evidence="1">
    <location>
        <begin position="253"/>
        <end position="262"/>
    </location>
</feature>
<proteinExistence type="predicted"/>
<feature type="compositionally biased region" description="Basic and acidic residues" evidence="1">
    <location>
        <begin position="272"/>
        <end position="296"/>
    </location>
</feature>
<feature type="compositionally biased region" description="Basic and acidic residues" evidence="1">
    <location>
        <begin position="193"/>
        <end position="202"/>
    </location>
</feature>
<gene>
    <name evidence="2" type="ORF">LY89DRAFT_318143</name>
</gene>
<feature type="compositionally biased region" description="Low complexity" evidence="1">
    <location>
        <begin position="662"/>
        <end position="672"/>
    </location>
</feature>
<feature type="compositionally biased region" description="Basic and acidic residues" evidence="1">
    <location>
        <begin position="352"/>
        <end position="364"/>
    </location>
</feature>
<name>A0A132B9E2_MOLSC</name>
<evidence type="ECO:0000256" key="1">
    <source>
        <dbReference type="SAM" id="MobiDB-lite"/>
    </source>
</evidence>
<feature type="compositionally biased region" description="Polar residues" evidence="1">
    <location>
        <begin position="297"/>
        <end position="315"/>
    </location>
</feature>
<dbReference type="EMBL" id="KQ947433">
    <property type="protein sequence ID" value="KUJ09015.1"/>
    <property type="molecule type" value="Genomic_DNA"/>
</dbReference>
<protein>
    <submittedName>
        <fullName evidence="2">Uncharacterized protein</fullName>
    </submittedName>
</protein>
<keyword evidence="3" id="KW-1185">Reference proteome</keyword>
<feature type="compositionally biased region" description="Basic and acidic residues" evidence="1">
    <location>
        <begin position="224"/>
        <end position="235"/>
    </location>
</feature>
<reference evidence="2 3" key="1">
    <citation type="submission" date="2015-10" db="EMBL/GenBank/DDBJ databases">
        <title>Full genome of DAOMC 229536 Phialocephala scopiformis, a fungal endophyte of spruce producing the potent anti-insectan compound rugulosin.</title>
        <authorList>
            <consortium name="DOE Joint Genome Institute"/>
            <person name="Walker A.K."/>
            <person name="Frasz S.L."/>
            <person name="Seifert K.A."/>
            <person name="Miller J.D."/>
            <person name="Mondo S.J."/>
            <person name="Labutti K."/>
            <person name="Lipzen A."/>
            <person name="Dockter R."/>
            <person name="Kennedy M."/>
            <person name="Grigoriev I.V."/>
            <person name="Spatafora J.W."/>
        </authorList>
    </citation>
    <scope>NUCLEOTIDE SEQUENCE [LARGE SCALE GENOMIC DNA]</scope>
    <source>
        <strain evidence="2 3">CBS 120377</strain>
    </source>
</reference>
<dbReference type="AlphaFoldDB" id="A0A132B9E2"/>
<dbReference type="GeneID" id="28816412"/>
<feature type="compositionally biased region" description="Basic and acidic residues" evidence="1">
    <location>
        <begin position="587"/>
        <end position="613"/>
    </location>
</feature>
<feature type="compositionally biased region" description="Polar residues" evidence="1">
    <location>
        <begin position="626"/>
        <end position="635"/>
    </location>
</feature>
<feature type="region of interest" description="Disordered" evidence="1">
    <location>
        <begin position="458"/>
        <end position="680"/>
    </location>
</feature>